<dbReference type="Proteomes" id="UP000472273">
    <property type="component" value="Unplaced"/>
</dbReference>
<feature type="domain" description="Ig-like" evidence="1">
    <location>
        <begin position="31"/>
        <end position="105"/>
    </location>
</feature>
<dbReference type="PANTHER" id="PTHR23267">
    <property type="entry name" value="IMMUNOGLOBULIN LIGHT CHAIN"/>
    <property type="match status" value="1"/>
</dbReference>
<dbReference type="InterPro" id="IPR007110">
    <property type="entry name" value="Ig-like_dom"/>
</dbReference>
<organism evidence="2 3">
    <name type="scientific">Pseudonaja textilis</name>
    <name type="common">Eastern brown snake</name>
    <dbReference type="NCBI Taxonomy" id="8673"/>
    <lineage>
        <taxon>Eukaryota</taxon>
        <taxon>Metazoa</taxon>
        <taxon>Chordata</taxon>
        <taxon>Craniata</taxon>
        <taxon>Vertebrata</taxon>
        <taxon>Euteleostomi</taxon>
        <taxon>Lepidosauria</taxon>
        <taxon>Squamata</taxon>
        <taxon>Bifurcata</taxon>
        <taxon>Unidentata</taxon>
        <taxon>Episquamata</taxon>
        <taxon>Toxicofera</taxon>
        <taxon>Serpentes</taxon>
        <taxon>Colubroidea</taxon>
        <taxon>Elapidae</taxon>
        <taxon>Hydrophiinae</taxon>
        <taxon>Pseudonaja</taxon>
    </lineage>
</organism>
<dbReference type="Ensembl" id="ENSPTXT00000023943.1">
    <property type="protein sequence ID" value="ENSPTXP00000023223.1"/>
    <property type="gene ID" value="ENSPTXG00000016110.1"/>
</dbReference>
<accession>A0A670ZK72</accession>
<evidence type="ECO:0000313" key="3">
    <source>
        <dbReference type="Proteomes" id="UP000472273"/>
    </source>
</evidence>
<keyword evidence="3" id="KW-1185">Reference proteome</keyword>
<dbReference type="InterPro" id="IPR013783">
    <property type="entry name" value="Ig-like_fold"/>
</dbReference>
<dbReference type="InterPro" id="IPR050150">
    <property type="entry name" value="IgV_Light_Chain"/>
</dbReference>
<protein>
    <recommendedName>
        <fullName evidence="1">Ig-like domain-containing protein</fullName>
    </recommendedName>
</protein>
<dbReference type="GeneTree" id="ENSGT00940000154179"/>
<evidence type="ECO:0000259" key="1">
    <source>
        <dbReference type="PROSITE" id="PS50835"/>
    </source>
</evidence>
<proteinExistence type="predicted"/>
<sequence>MVLGFLEAQIIEQIFIISSFSPLCKGVTSQPTLTQSVSQSGSPRETIQLTCAISSNPSTIAWLQQRSGEAPRFVHCDGCSSRGEGIPDRFTATRSGNNDEFDYYCYMWYISGKTKTFFLRRAESWPKVALMFLWSNTRLKLGSLLSDLFAMEESVAQLWGWDLAAGGATCLEMRQANLVPPLLKLLLLCNRLSNYTRFKIPHAELQMSGKEREADLIISL</sequence>
<dbReference type="AlphaFoldDB" id="A0A670ZK72"/>
<dbReference type="SUPFAM" id="SSF48726">
    <property type="entry name" value="Immunoglobulin"/>
    <property type="match status" value="1"/>
</dbReference>
<name>A0A670ZK72_PSETE</name>
<evidence type="ECO:0000313" key="2">
    <source>
        <dbReference type="Ensembl" id="ENSPTXP00000023223.1"/>
    </source>
</evidence>
<dbReference type="InterPro" id="IPR036179">
    <property type="entry name" value="Ig-like_dom_sf"/>
</dbReference>
<dbReference type="Gene3D" id="2.60.40.10">
    <property type="entry name" value="Immunoglobulins"/>
    <property type="match status" value="1"/>
</dbReference>
<dbReference type="PROSITE" id="PS50835">
    <property type="entry name" value="IG_LIKE"/>
    <property type="match status" value="1"/>
</dbReference>
<reference evidence="2" key="1">
    <citation type="submission" date="2025-08" db="UniProtKB">
        <authorList>
            <consortium name="Ensembl"/>
        </authorList>
    </citation>
    <scope>IDENTIFICATION</scope>
</reference>
<reference evidence="2" key="2">
    <citation type="submission" date="2025-09" db="UniProtKB">
        <authorList>
            <consortium name="Ensembl"/>
        </authorList>
    </citation>
    <scope>IDENTIFICATION</scope>
</reference>